<evidence type="ECO:0000256" key="1">
    <source>
        <dbReference type="SAM" id="MobiDB-lite"/>
    </source>
</evidence>
<dbReference type="OrthoDB" id="693270at2759"/>
<sequence>MGLAAPPPYNRSVECLELFNLGDGCLDVLPVDHVGLRCGRGQGTGSAYESRLVIAPINPTLTRANLIRVKTRIVPEASRSIHLRRQQTVLSSLLYAPDGCPPGGGSSRDLYCRMSPPLVHFPTGFQGFGLMGRGRGKGKKLTVVTSHEDLGGGDEVFPVYKRRGRPQKPLKEDAIENDVGKIEEEEEDGIVKAAVPENEVKVPTTLENGKKRKRSPQIKENSNSVLEEDAPNMRSSFDDSTRPNGFRQNGSRRKSTPRRAAVGMLVHPGHHCSVLFHGTTREMFIVRAPGQMICPGVQASTAVLGSAELRGARSSGDAQCSKVSSNAQTNLALGRTALLFLNVVQLLAAAPWNPKLIEESQVAARIRGLAVCLVPVK</sequence>
<name>A0A843TF35_COLES</name>
<gene>
    <name evidence="2" type="ORF">Taro_001921</name>
</gene>
<dbReference type="AlphaFoldDB" id="A0A843TF35"/>
<keyword evidence="3" id="KW-1185">Reference proteome</keyword>
<evidence type="ECO:0000313" key="2">
    <source>
        <dbReference type="EMBL" id="MQL69655.1"/>
    </source>
</evidence>
<evidence type="ECO:0000313" key="3">
    <source>
        <dbReference type="Proteomes" id="UP000652761"/>
    </source>
</evidence>
<feature type="region of interest" description="Disordered" evidence="1">
    <location>
        <begin position="168"/>
        <end position="258"/>
    </location>
</feature>
<accession>A0A843TF35</accession>
<dbReference type="Proteomes" id="UP000652761">
    <property type="component" value="Unassembled WGS sequence"/>
</dbReference>
<protein>
    <submittedName>
        <fullName evidence="2">Uncharacterized protein</fullName>
    </submittedName>
</protein>
<reference evidence="2" key="1">
    <citation type="submission" date="2017-07" db="EMBL/GenBank/DDBJ databases">
        <title>Taro Niue Genome Assembly and Annotation.</title>
        <authorList>
            <person name="Atibalentja N."/>
            <person name="Keating K."/>
            <person name="Fields C.J."/>
        </authorList>
    </citation>
    <scope>NUCLEOTIDE SEQUENCE</scope>
    <source>
        <strain evidence="2">Niue_2</strain>
        <tissue evidence="2">Leaf</tissue>
    </source>
</reference>
<organism evidence="2 3">
    <name type="scientific">Colocasia esculenta</name>
    <name type="common">Wild taro</name>
    <name type="synonym">Arum esculentum</name>
    <dbReference type="NCBI Taxonomy" id="4460"/>
    <lineage>
        <taxon>Eukaryota</taxon>
        <taxon>Viridiplantae</taxon>
        <taxon>Streptophyta</taxon>
        <taxon>Embryophyta</taxon>
        <taxon>Tracheophyta</taxon>
        <taxon>Spermatophyta</taxon>
        <taxon>Magnoliopsida</taxon>
        <taxon>Liliopsida</taxon>
        <taxon>Araceae</taxon>
        <taxon>Aroideae</taxon>
        <taxon>Colocasieae</taxon>
        <taxon>Colocasia</taxon>
    </lineage>
</organism>
<feature type="compositionally biased region" description="Basic and acidic residues" evidence="1">
    <location>
        <begin position="169"/>
        <end position="182"/>
    </location>
</feature>
<proteinExistence type="predicted"/>
<dbReference type="PANTHER" id="PTHR34055">
    <property type="entry name" value="OS09G0491596 PROTEIN"/>
    <property type="match status" value="1"/>
</dbReference>
<dbReference type="PANTHER" id="PTHR34055:SF1">
    <property type="entry name" value="EXPRESSED PROTEIN"/>
    <property type="match status" value="1"/>
</dbReference>
<comment type="caution">
    <text evidence="2">The sequence shown here is derived from an EMBL/GenBank/DDBJ whole genome shotgun (WGS) entry which is preliminary data.</text>
</comment>
<dbReference type="EMBL" id="NMUH01000043">
    <property type="protein sequence ID" value="MQL69655.1"/>
    <property type="molecule type" value="Genomic_DNA"/>
</dbReference>